<dbReference type="RefSeq" id="WP_353302910.1">
    <property type="nucleotide sequence ID" value="NZ_BAABWN010000006.1"/>
</dbReference>
<evidence type="ECO:0000313" key="3">
    <source>
        <dbReference type="Proteomes" id="UP001465153"/>
    </source>
</evidence>
<feature type="region of interest" description="Disordered" evidence="1">
    <location>
        <begin position="78"/>
        <end position="99"/>
    </location>
</feature>
<sequence length="99" mass="11366">MKQEIINKVEWQSPEKNPPYESQFFVAVKYPNGLGTYDLLPWDGEKWVINYTAEIVGWVALQDFMNSIKAGWPEWDTCDLGESSDSDDPDEFVEVTGDD</sequence>
<dbReference type="Proteomes" id="UP001465153">
    <property type="component" value="Unassembled WGS sequence"/>
</dbReference>
<dbReference type="EMBL" id="BAABWN010000006">
    <property type="protein sequence ID" value="GAA6168240.1"/>
    <property type="molecule type" value="Genomic_DNA"/>
</dbReference>
<evidence type="ECO:0000256" key="1">
    <source>
        <dbReference type="SAM" id="MobiDB-lite"/>
    </source>
</evidence>
<gene>
    <name evidence="2" type="ORF">NBRC116591_20510</name>
</gene>
<proteinExistence type="predicted"/>
<reference evidence="2 3" key="1">
    <citation type="submission" date="2024-04" db="EMBL/GenBank/DDBJ databases">
        <title>Draft genome sequence of Sessilibacter corallicola NBRC 116591.</title>
        <authorList>
            <person name="Miyakawa T."/>
            <person name="Kusuya Y."/>
            <person name="Miura T."/>
        </authorList>
    </citation>
    <scope>NUCLEOTIDE SEQUENCE [LARGE SCALE GENOMIC DNA]</scope>
    <source>
        <strain evidence="2 3">KU-00831-HH</strain>
    </source>
</reference>
<comment type="caution">
    <text evidence="2">The sequence shown here is derived from an EMBL/GenBank/DDBJ whole genome shotgun (WGS) entry which is preliminary data.</text>
</comment>
<evidence type="ECO:0000313" key="2">
    <source>
        <dbReference type="EMBL" id="GAA6168240.1"/>
    </source>
</evidence>
<protein>
    <submittedName>
        <fullName evidence="2">Uncharacterized protein</fullName>
    </submittedName>
</protein>
<keyword evidence="3" id="KW-1185">Reference proteome</keyword>
<organism evidence="2 3">
    <name type="scientific">Sessilibacter corallicola</name>
    <dbReference type="NCBI Taxonomy" id="2904075"/>
    <lineage>
        <taxon>Bacteria</taxon>
        <taxon>Pseudomonadati</taxon>
        <taxon>Pseudomonadota</taxon>
        <taxon>Gammaproteobacteria</taxon>
        <taxon>Cellvibrionales</taxon>
        <taxon>Cellvibrionaceae</taxon>
        <taxon>Sessilibacter</taxon>
    </lineage>
</organism>
<accession>A0ABQ0A9E3</accession>
<name>A0ABQ0A9E3_9GAMM</name>